<feature type="transmembrane region" description="Helical" evidence="1">
    <location>
        <begin position="6"/>
        <end position="22"/>
    </location>
</feature>
<keyword evidence="2" id="KW-1185">Reference proteome</keyword>
<evidence type="ECO:0000313" key="2">
    <source>
        <dbReference type="Proteomes" id="UP000035680"/>
    </source>
</evidence>
<organism evidence="2 3">
    <name type="scientific">Strongyloides venezuelensis</name>
    <name type="common">Threadworm</name>
    <dbReference type="NCBI Taxonomy" id="75913"/>
    <lineage>
        <taxon>Eukaryota</taxon>
        <taxon>Metazoa</taxon>
        <taxon>Ecdysozoa</taxon>
        <taxon>Nematoda</taxon>
        <taxon>Chromadorea</taxon>
        <taxon>Rhabditida</taxon>
        <taxon>Tylenchina</taxon>
        <taxon>Panagrolaimomorpha</taxon>
        <taxon>Strongyloidoidea</taxon>
        <taxon>Strongyloididae</taxon>
        <taxon>Strongyloides</taxon>
    </lineage>
</organism>
<proteinExistence type="predicted"/>
<dbReference type="AlphaFoldDB" id="A0A0K0F8N9"/>
<reference evidence="3" key="2">
    <citation type="submission" date="2015-08" db="UniProtKB">
        <authorList>
            <consortium name="WormBaseParasite"/>
        </authorList>
    </citation>
    <scope>IDENTIFICATION</scope>
</reference>
<evidence type="ECO:0000313" key="3">
    <source>
        <dbReference type="WBParaSite" id="SVE_0518900.1"/>
    </source>
</evidence>
<keyword evidence="1" id="KW-1133">Transmembrane helix</keyword>
<reference evidence="2" key="1">
    <citation type="submission" date="2014-07" db="EMBL/GenBank/DDBJ databases">
        <authorList>
            <person name="Martin A.A"/>
            <person name="De Silva N."/>
        </authorList>
    </citation>
    <scope>NUCLEOTIDE SEQUENCE</scope>
</reference>
<protein>
    <submittedName>
        <fullName evidence="3">Glycosyltransferase family 92 protein</fullName>
    </submittedName>
</protein>
<keyword evidence="1" id="KW-0812">Transmembrane</keyword>
<dbReference type="WBParaSite" id="SVE_0518900.1">
    <property type="protein sequence ID" value="SVE_0518900.1"/>
    <property type="gene ID" value="SVE_0518900"/>
</dbReference>
<sequence>MNSKFGNYIIMAVIIIVNNFLFESKKLYEEEFNVSSFIHFPPSLLKHDYINHPGNPCYSEKIAFGVATSKVFIYTSIKLKNSIYYDMIKCALSKSEFYVEDEIIHIMSYNRKKFCQKTIKQQSSHNHLHLWLDWSVELKLKVKNHQKDHVEFDFPFSCFPDVRNNNNVYIHMHLFGKLNELTDDSGEKLNYLDIKLSEYINLVNEGKNISSKIDSDVLPFIVAKTVNRDGFGYTKLILPDLMYQLFDFFNVGKMLINQPKWKSITESQLNYVPPINRYDKDDVLQKEFAFIDSNN</sequence>
<accession>A0A0K0F8N9</accession>
<dbReference type="Proteomes" id="UP000035680">
    <property type="component" value="Unassembled WGS sequence"/>
</dbReference>
<evidence type="ECO:0000256" key="1">
    <source>
        <dbReference type="SAM" id="Phobius"/>
    </source>
</evidence>
<keyword evidence="1" id="KW-0472">Membrane</keyword>
<name>A0A0K0F8N9_STRVS</name>